<reference evidence="1" key="2">
    <citation type="submission" date="2022-06" db="UniProtKB">
        <authorList>
            <consortium name="EnsemblMetazoa"/>
        </authorList>
    </citation>
    <scope>IDENTIFICATION</scope>
    <source>
        <strain evidence="1">PS312</strain>
    </source>
</reference>
<dbReference type="EnsemblMetazoa" id="PPA40186.1">
    <property type="protein sequence ID" value="PPA40186.1"/>
    <property type="gene ID" value="WBGene00278555"/>
</dbReference>
<accession>A0A2A6CJ30</accession>
<gene>
    <name evidence="1" type="primary">WBGene00278555</name>
</gene>
<name>A0A2A6CJ30_PRIPA</name>
<organism evidence="1 2">
    <name type="scientific">Pristionchus pacificus</name>
    <name type="common">Parasitic nematode worm</name>
    <dbReference type="NCBI Taxonomy" id="54126"/>
    <lineage>
        <taxon>Eukaryota</taxon>
        <taxon>Metazoa</taxon>
        <taxon>Ecdysozoa</taxon>
        <taxon>Nematoda</taxon>
        <taxon>Chromadorea</taxon>
        <taxon>Rhabditida</taxon>
        <taxon>Rhabditina</taxon>
        <taxon>Diplogasteromorpha</taxon>
        <taxon>Diplogasteroidea</taxon>
        <taxon>Neodiplogasteridae</taxon>
        <taxon>Pristionchus</taxon>
    </lineage>
</organism>
<keyword evidence="2" id="KW-1185">Reference proteome</keyword>
<sequence>MINQRIVIQLPPSVFPLRRLPPVFCGRIALSSVANVAERTPENVRRVILPLARDSTASALERELTRRNLYRKLPLADLVSESIHYLPYLNESWLELELLCLEIHNVSCTLARSFWLIPSDILPLNK</sequence>
<evidence type="ECO:0000313" key="2">
    <source>
        <dbReference type="Proteomes" id="UP000005239"/>
    </source>
</evidence>
<accession>A0A8R1YX79</accession>
<reference evidence="2" key="1">
    <citation type="journal article" date="2008" name="Nat. Genet.">
        <title>The Pristionchus pacificus genome provides a unique perspective on nematode lifestyle and parasitism.</title>
        <authorList>
            <person name="Dieterich C."/>
            <person name="Clifton S.W."/>
            <person name="Schuster L.N."/>
            <person name="Chinwalla A."/>
            <person name="Delehaunty K."/>
            <person name="Dinkelacker I."/>
            <person name="Fulton L."/>
            <person name="Fulton R."/>
            <person name="Godfrey J."/>
            <person name="Minx P."/>
            <person name="Mitreva M."/>
            <person name="Roeseler W."/>
            <person name="Tian H."/>
            <person name="Witte H."/>
            <person name="Yang S.P."/>
            <person name="Wilson R.K."/>
            <person name="Sommer R.J."/>
        </authorList>
    </citation>
    <scope>NUCLEOTIDE SEQUENCE [LARGE SCALE GENOMIC DNA]</scope>
    <source>
        <strain evidence="2">PS312</strain>
    </source>
</reference>
<dbReference type="Proteomes" id="UP000005239">
    <property type="component" value="Unassembled WGS sequence"/>
</dbReference>
<protein>
    <submittedName>
        <fullName evidence="1">Uncharacterized protein</fullName>
    </submittedName>
</protein>
<proteinExistence type="predicted"/>
<evidence type="ECO:0000313" key="1">
    <source>
        <dbReference type="EnsemblMetazoa" id="PPA40186.1"/>
    </source>
</evidence>
<dbReference type="AlphaFoldDB" id="A0A2A6CJ30"/>